<dbReference type="EMBL" id="CP130318">
    <property type="protein sequence ID" value="WNQ13877.1"/>
    <property type="molecule type" value="Genomic_DNA"/>
</dbReference>
<dbReference type="GO" id="GO:0046872">
    <property type="term" value="F:metal ion binding"/>
    <property type="evidence" value="ECO:0007669"/>
    <property type="project" value="UniProtKB-KW"/>
</dbReference>
<dbReference type="Pfam" id="PF01522">
    <property type="entry name" value="Polysacc_deac_1"/>
    <property type="match status" value="1"/>
</dbReference>
<evidence type="ECO:0000256" key="3">
    <source>
        <dbReference type="SAM" id="MobiDB-lite"/>
    </source>
</evidence>
<dbReference type="PANTHER" id="PTHR10587">
    <property type="entry name" value="GLYCOSYL TRANSFERASE-RELATED"/>
    <property type="match status" value="1"/>
</dbReference>
<protein>
    <submittedName>
        <fullName evidence="6">Polysaccharide deacetylase family protein</fullName>
        <ecNumber evidence="6">3.-.-.-</ecNumber>
    </submittedName>
</protein>
<organism evidence="6 7">
    <name type="scientific">Paenibacillus aurantius</name>
    <dbReference type="NCBI Taxonomy" id="2918900"/>
    <lineage>
        <taxon>Bacteria</taxon>
        <taxon>Bacillati</taxon>
        <taxon>Bacillota</taxon>
        <taxon>Bacilli</taxon>
        <taxon>Bacillales</taxon>
        <taxon>Paenibacillaceae</taxon>
        <taxon>Paenibacillus</taxon>
    </lineage>
</organism>
<feature type="compositionally biased region" description="Polar residues" evidence="3">
    <location>
        <begin position="53"/>
        <end position="62"/>
    </location>
</feature>
<evidence type="ECO:0000313" key="6">
    <source>
        <dbReference type="EMBL" id="WNQ13877.1"/>
    </source>
</evidence>
<feature type="signal peptide" evidence="4">
    <location>
        <begin position="1"/>
        <end position="19"/>
    </location>
</feature>
<gene>
    <name evidence="6" type="ORF">MJA45_12930</name>
</gene>
<accession>A0AA96LME4</accession>
<keyword evidence="7" id="KW-1185">Reference proteome</keyword>
<evidence type="ECO:0000313" key="7">
    <source>
        <dbReference type="Proteomes" id="UP001305702"/>
    </source>
</evidence>
<sequence>MPKLLLLFTVFLLMTAVCAGGRETGSPALIPPSALASQEAAAEPAPKPSPPANKTTGRTDNTGKTKRSRTLTLAQLHRKYPQLLILNGNPLVRQAALTFDDAPDNKYTPRVLDVLREHHVQATFFVVGWRAEKYPDVIRRMVREGHIIGNHSYSHADLSRLSDTRFQTEIRQTEMVIHHLTGYTPKLVRPPYGSIKEHQLLWLESRNSLVTNWNVDSLDWRGLKAPQVTRNVLSTMKPGAIILQHSSGGRGIDMTGTVQALPTIITKLQGEGYELVTLPELLHISKSK</sequence>
<dbReference type="Gene3D" id="3.20.20.370">
    <property type="entry name" value="Glycoside hydrolase/deacetylase"/>
    <property type="match status" value="1"/>
</dbReference>
<keyword evidence="1" id="KW-0479">Metal-binding</keyword>
<name>A0AA96LME4_9BACL</name>
<dbReference type="KEGG" id="paun:MJA45_12930"/>
<evidence type="ECO:0000256" key="1">
    <source>
        <dbReference type="ARBA" id="ARBA00022723"/>
    </source>
</evidence>
<keyword evidence="2 6" id="KW-0378">Hydrolase</keyword>
<dbReference type="InterPro" id="IPR011330">
    <property type="entry name" value="Glyco_hydro/deAcase_b/a-brl"/>
</dbReference>
<dbReference type="Proteomes" id="UP001305702">
    <property type="component" value="Chromosome"/>
</dbReference>
<dbReference type="RefSeq" id="WP_315607658.1">
    <property type="nucleotide sequence ID" value="NZ_CP130318.1"/>
</dbReference>
<feature type="chain" id="PRO_5041657599" evidence="4">
    <location>
        <begin position="20"/>
        <end position="288"/>
    </location>
</feature>
<evidence type="ECO:0000259" key="5">
    <source>
        <dbReference type="PROSITE" id="PS51677"/>
    </source>
</evidence>
<dbReference type="SUPFAM" id="SSF88713">
    <property type="entry name" value="Glycoside hydrolase/deacetylase"/>
    <property type="match status" value="1"/>
</dbReference>
<dbReference type="InterPro" id="IPR002509">
    <property type="entry name" value="NODB_dom"/>
</dbReference>
<dbReference type="GO" id="GO:0016810">
    <property type="term" value="F:hydrolase activity, acting on carbon-nitrogen (but not peptide) bonds"/>
    <property type="evidence" value="ECO:0007669"/>
    <property type="project" value="InterPro"/>
</dbReference>
<feature type="compositionally biased region" description="Low complexity" evidence="3">
    <location>
        <begin position="34"/>
        <end position="44"/>
    </location>
</feature>
<evidence type="ECO:0000256" key="4">
    <source>
        <dbReference type="SAM" id="SignalP"/>
    </source>
</evidence>
<feature type="region of interest" description="Disordered" evidence="3">
    <location>
        <begin position="34"/>
        <end position="68"/>
    </location>
</feature>
<dbReference type="GO" id="GO:0016020">
    <property type="term" value="C:membrane"/>
    <property type="evidence" value="ECO:0007669"/>
    <property type="project" value="TreeGrafter"/>
</dbReference>
<dbReference type="InterPro" id="IPR050248">
    <property type="entry name" value="Polysacc_deacetylase_ArnD"/>
</dbReference>
<feature type="domain" description="NodB homology" evidence="5">
    <location>
        <begin position="93"/>
        <end position="276"/>
    </location>
</feature>
<dbReference type="CDD" id="cd10917">
    <property type="entry name" value="CE4_NodB_like_6s_7s"/>
    <property type="match status" value="1"/>
</dbReference>
<evidence type="ECO:0000256" key="2">
    <source>
        <dbReference type="ARBA" id="ARBA00022801"/>
    </source>
</evidence>
<dbReference type="AlphaFoldDB" id="A0AA96LME4"/>
<dbReference type="GO" id="GO:0005975">
    <property type="term" value="P:carbohydrate metabolic process"/>
    <property type="evidence" value="ECO:0007669"/>
    <property type="project" value="InterPro"/>
</dbReference>
<dbReference type="PANTHER" id="PTHR10587:SF133">
    <property type="entry name" value="CHITIN DEACETYLASE 1-RELATED"/>
    <property type="match status" value="1"/>
</dbReference>
<proteinExistence type="predicted"/>
<keyword evidence="4" id="KW-0732">Signal</keyword>
<dbReference type="EC" id="3.-.-.-" evidence="6"/>
<dbReference type="PROSITE" id="PS51677">
    <property type="entry name" value="NODB"/>
    <property type="match status" value="1"/>
</dbReference>
<reference evidence="6 7" key="1">
    <citation type="submission" date="2022-02" db="EMBL/GenBank/DDBJ databases">
        <title>Paenibacillus sp. MBLB1776 Whole Genome Shotgun Sequencing.</title>
        <authorList>
            <person name="Hwang C.Y."/>
            <person name="Cho E.-S."/>
            <person name="Seo M.-J."/>
        </authorList>
    </citation>
    <scope>NUCLEOTIDE SEQUENCE [LARGE SCALE GENOMIC DNA]</scope>
    <source>
        <strain evidence="6 7">MBLB1776</strain>
    </source>
</reference>